<dbReference type="Proteomes" id="UP000324222">
    <property type="component" value="Unassembled WGS sequence"/>
</dbReference>
<sequence>MKIITTIIFLITTPSTTLTTTFTTPQQRRKDLWCDLGRRGPDVPLTHCLLAPSRTRWSDHVVGAGWGAGTKEPLSSHVLEKCPALRITMIMKGAPATLPLRT</sequence>
<accession>A0A5B7HHD5</accession>
<comment type="caution">
    <text evidence="2">The sequence shown here is derived from an EMBL/GenBank/DDBJ whole genome shotgun (WGS) entry which is preliminary data.</text>
</comment>
<reference evidence="2 3" key="1">
    <citation type="submission" date="2019-05" db="EMBL/GenBank/DDBJ databases">
        <title>Another draft genome of Portunus trituberculatus and its Hox gene families provides insights of decapod evolution.</title>
        <authorList>
            <person name="Jeong J.-H."/>
            <person name="Song I."/>
            <person name="Kim S."/>
            <person name="Choi T."/>
            <person name="Kim D."/>
            <person name="Ryu S."/>
            <person name="Kim W."/>
        </authorList>
    </citation>
    <scope>NUCLEOTIDE SEQUENCE [LARGE SCALE GENOMIC DNA]</scope>
    <source>
        <tissue evidence="2">Muscle</tissue>
    </source>
</reference>
<keyword evidence="1" id="KW-0732">Signal</keyword>
<evidence type="ECO:0008006" key="4">
    <source>
        <dbReference type="Google" id="ProtNLM"/>
    </source>
</evidence>
<proteinExistence type="predicted"/>
<evidence type="ECO:0000256" key="1">
    <source>
        <dbReference type="SAM" id="SignalP"/>
    </source>
</evidence>
<keyword evidence="3" id="KW-1185">Reference proteome</keyword>
<dbReference type="EMBL" id="VSRR010027575">
    <property type="protein sequence ID" value="MPC68268.1"/>
    <property type="molecule type" value="Genomic_DNA"/>
</dbReference>
<gene>
    <name evidence="2" type="ORF">E2C01_062466</name>
</gene>
<protein>
    <recommendedName>
        <fullName evidence="4">Secreted protein</fullName>
    </recommendedName>
</protein>
<dbReference type="AlphaFoldDB" id="A0A5B7HHD5"/>
<evidence type="ECO:0000313" key="2">
    <source>
        <dbReference type="EMBL" id="MPC68268.1"/>
    </source>
</evidence>
<name>A0A5B7HHD5_PORTR</name>
<feature type="chain" id="PRO_5022825211" description="Secreted protein" evidence="1">
    <location>
        <begin position="20"/>
        <end position="102"/>
    </location>
</feature>
<organism evidence="2 3">
    <name type="scientific">Portunus trituberculatus</name>
    <name type="common">Swimming crab</name>
    <name type="synonym">Neptunus trituberculatus</name>
    <dbReference type="NCBI Taxonomy" id="210409"/>
    <lineage>
        <taxon>Eukaryota</taxon>
        <taxon>Metazoa</taxon>
        <taxon>Ecdysozoa</taxon>
        <taxon>Arthropoda</taxon>
        <taxon>Crustacea</taxon>
        <taxon>Multicrustacea</taxon>
        <taxon>Malacostraca</taxon>
        <taxon>Eumalacostraca</taxon>
        <taxon>Eucarida</taxon>
        <taxon>Decapoda</taxon>
        <taxon>Pleocyemata</taxon>
        <taxon>Brachyura</taxon>
        <taxon>Eubrachyura</taxon>
        <taxon>Portunoidea</taxon>
        <taxon>Portunidae</taxon>
        <taxon>Portuninae</taxon>
        <taxon>Portunus</taxon>
    </lineage>
</organism>
<evidence type="ECO:0000313" key="3">
    <source>
        <dbReference type="Proteomes" id="UP000324222"/>
    </source>
</evidence>
<feature type="signal peptide" evidence="1">
    <location>
        <begin position="1"/>
        <end position="19"/>
    </location>
</feature>